<feature type="transmembrane region" description="Helical" evidence="1">
    <location>
        <begin position="68"/>
        <end position="89"/>
    </location>
</feature>
<feature type="transmembrane region" description="Helical" evidence="1">
    <location>
        <begin position="284"/>
        <end position="307"/>
    </location>
</feature>
<gene>
    <name evidence="3" type="ORF">PNOK_0913100</name>
</gene>
<keyword evidence="1" id="KW-1133">Transmembrane helix</keyword>
<feature type="transmembrane region" description="Helical" evidence="1">
    <location>
        <begin position="164"/>
        <end position="187"/>
    </location>
</feature>
<dbReference type="InterPro" id="IPR045340">
    <property type="entry name" value="DUF6533"/>
</dbReference>
<comment type="caution">
    <text evidence="3">The sequence shown here is derived from an EMBL/GenBank/DDBJ whole genome shotgun (WGS) entry which is preliminary data.</text>
</comment>
<dbReference type="EMBL" id="NBII01000010">
    <property type="protein sequence ID" value="PAV15368.1"/>
    <property type="molecule type" value="Genomic_DNA"/>
</dbReference>
<feature type="transmembrane region" description="Helical" evidence="1">
    <location>
        <begin position="192"/>
        <end position="213"/>
    </location>
</feature>
<dbReference type="Proteomes" id="UP000217199">
    <property type="component" value="Unassembled WGS sequence"/>
</dbReference>
<keyword evidence="1" id="KW-0472">Membrane</keyword>
<reference evidence="3 4" key="1">
    <citation type="journal article" date="2017" name="Mol. Ecol.">
        <title>Comparative and population genomic landscape of Phellinus noxius: A hypervariable fungus causing root rot in trees.</title>
        <authorList>
            <person name="Chung C.L."/>
            <person name="Lee T.J."/>
            <person name="Akiba M."/>
            <person name="Lee H.H."/>
            <person name="Kuo T.H."/>
            <person name="Liu D."/>
            <person name="Ke H.M."/>
            <person name="Yokoi T."/>
            <person name="Roa M.B."/>
            <person name="Lu M.J."/>
            <person name="Chang Y.Y."/>
            <person name="Ann P.J."/>
            <person name="Tsai J.N."/>
            <person name="Chen C.Y."/>
            <person name="Tzean S.S."/>
            <person name="Ota Y."/>
            <person name="Hattori T."/>
            <person name="Sahashi N."/>
            <person name="Liou R.F."/>
            <person name="Kikuchi T."/>
            <person name="Tsai I.J."/>
        </authorList>
    </citation>
    <scope>NUCLEOTIDE SEQUENCE [LARGE SCALE GENOMIC DNA]</scope>
    <source>
        <strain evidence="3 4">FFPRI411160</strain>
    </source>
</reference>
<evidence type="ECO:0000313" key="3">
    <source>
        <dbReference type="EMBL" id="PAV15368.1"/>
    </source>
</evidence>
<feature type="domain" description="DUF6533" evidence="2">
    <location>
        <begin position="77"/>
        <end position="119"/>
    </location>
</feature>
<accession>A0A286U716</accession>
<feature type="transmembrane region" description="Helical" evidence="1">
    <location>
        <begin position="319"/>
        <end position="340"/>
    </location>
</feature>
<dbReference type="OrthoDB" id="2993276at2759"/>
<evidence type="ECO:0000256" key="1">
    <source>
        <dbReference type="SAM" id="Phobius"/>
    </source>
</evidence>
<keyword evidence="4" id="KW-1185">Reference proteome</keyword>
<feature type="transmembrane region" description="Helical" evidence="1">
    <location>
        <begin position="109"/>
        <end position="134"/>
    </location>
</feature>
<proteinExistence type="predicted"/>
<dbReference type="InParanoid" id="A0A286U716"/>
<evidence type="ECO:0000259" key="2">
    <source>
        <dbReference type="Pfam" id="PF20151"/>
    </source>
</evidence>
<name>A0A286U716_9AGAM</name>
<evidence type="ECO:0000313" key="4">
    <source>
        <dbReference type="Proteomes" id="UP000217199"/>
    </source>
</evidence>
<dbReference type="Pfam" id="PF20151">
    <property type="entry name" value="DUF6533"/>
    <property type="match status" value="1"/>
</dbReference>
<dbReference type="AlphaFoldDB" id="A0A286U716"/>
<organism evidence="3 4">
    <name type="scientific">Pyrrhoderma noxium</name>
    <dbReference type="NCBI Taxonomy" id="2282107"/>
    <lineage>
        <taxon>Eukaryota</taxon>
        <taxon>Fungi</taxon>
        <taxon>Dikarya</taxon>
        <taxon>Basidiomycota</taxon>
        <taxon>Agaricomycotina</taxon>
        <taxon>Agaricomycetes</taxon>
        <taxon>Hymenochaetales</taxon>
        <taxon>Hymenochaetaceae</taxon>
        <taxon>Pyrrhoderma</taxon>
    </lineage>
</organism>
<sequence length="400" mass="45941">MMQYSLLSYAHVLEIIYMYKRRTNLGGIFVTGSIYILHSRYYRYGHIQTINCLQMDIPPTLFVASNVWVGPISKSMIVSFATVYFYYCLTHLDDEVEYIWKRKWDIGKVLYIMTRYSGISFFVFLCLTEISLGWKTISDERYLYLPIVGHTFIPIVKDLLSVSFTLFGGVIMIMAEVILQICVYAIYGKNKWILLISVLMNMVSLTICALQTFGYLDVVTNSGCIVYISFCTDAAITFVKRDDAYFDMTIARKAKYQFWCKRGSEEVLKAHDIMEVMAKDSTNYFIILFSVSAIETIAAFVTEVHIANSPAPWMNPYNILHWLLNVYQTMAVAVMTILAPRMLINIRSEMYNPDNLSFPVSTLTWDGSPALESFAVVPSGAQFRVELYGCYVTNFLWADI</sequence>
<keyword evidence="1" id="KW-0812">Transmembrane</keyword>
<feature type="transmembrane region" description="Helical" evidence="1">
    <location>
        <begin position="219"/>
        <end position="239"/>
    </location>
</feature>
<protein>
    <recommendedName>
        <fullName evidence="2">DUF6533 domain-containing protein</fullName>
    </recommendedName>
</protein>